<evidence type="ECO:0000256" key="2">
    <source>
        <dbReference type="ARBA" id="ARBA00022729"/>
    </source>
</evidence>
<reference evidence="4" key="1">
    <citation type="submission" date="2022-02" db="EMBL/GenBank/DDBJ databases">
        <authorList>
            <person name="King R."/>
        </authorList>
    </citation>
    <scope>NUCLEOTIDE SEQUENCE</scope>
</reference>
<evidence type="ECO:0000313" key="5">
    <source>
        <dbReference type="Proteomes" id="UP001153321"/>
    </source>
</evidence>
<dbReference type="GO" id="GO:0042302">
    <property type="term" value="F:structural constituent of cuticle"/>
    <property type="evidence" value="ECO:0007669"/>
    <property type="project" value="UniProtKB-UniRule"/>
</dbReference>
<evidence type="ECO:0008006" key="6">
    <source>
        <dbReference type="Google" id="ProtNLM"/>
    </source>
</evidence>
<dbReference type="Proteomes" id="UP001153321">
    <property type="component" value="Chromosome 27"/>
</dbReference>
<dbReference type="PANTHER" id="PTHR12236:SF79">
    <property type="entry name" value="CUTICULAR PROTEIN 50CB-RELATED"/>
    <property type="match status" value="1"/>
</dbReference>
<dbReference type="GO" id="GO:0005615">
    <property type="term" value="C:extracellular space"/>
    <property type="evidence" value="ECO:0007669"/>
    <property type="project" value="TreeGrafter"/>
</dbReference>
<dbReference type="PANTHER" id="PTHR12236">
    <property type="entry name" value="STRUCTURAL CONTITUENT OF CUTICLE"/>
    <property type="match status" value="1"/>
</dbReference>
<name>A0A9P0I6T8_SPOLI</name>
<dbReference type="AlphaFoldDB" id="A0A9P0I6T8"/>
<dbReference type="InterPro" id="IPR051217">
    <property type="entry name" value="Insect_Cuticle_Struc_Prot"/>
</dbReference>
<evidence type="ECO:0000313" key="4">
    <source>
        <dbReference type="EMBL" id="CAH1642546.1"/>
    </source>
</evidence>
<dbReference type="EMBL" id="LR824558">
    <property type="protein sequence ID" value="CAH1642546.1"/>
    <property type="molecule type" value="Genomic_DNA"/>
</dbReference>
<dbReference type="InterPro" id="IPR000618">
    <property type="entry name" value="Insect_cuticle"/>
</dbReference>
<dbReference type="PROSITE" id="PS00233">
    <property type="entry name" value="CHIT_BIND_RR_1"/>
    <property type="match status" value="1"/>
</dbReference>
<dbReference type="GO" id="GO:0031012">
    <property type="term" value="C:extracellular matrix"/>
    <property type="evidence" value="ECO:0007669"/>
    <property type="project" value="TreeGrafter"/>
</dbReference>
<keyword evidence="5" id="KW-1185">Reference proteome</keyword>
<sequence>MHSYQSADDISALNNLLAKPPQEQVSELNTLTHVNQEYGKENLETPIDLYFYLNNPNGLNTGNENKIKYNVDNGYAGPYATEYVNYSDHKPITEEVDDIEEDKVPNLKLQPIAQTPTVMPHVFEDPTTTKSNYYKIEVEQTVSGNLHGKGLEFPVQHKPSYPAVKYEKPLNIYHQETNTEIQYAANYEFGYRVRDHETGNDFGHQEAKSGDKTHGSYHVLLPDGRLQQVKYSAGPDGFHADISYDHLQSNV</sequence>
<keyword evidence="2" id="KW-0732">Signal</keyword>
<organism evidence="4 5">
    <name type="scientific">Spodoptera littoralis</name>
    <name type="common">Egyptian cotton leafworm</name>
    <dbReference type="NCBI Taxonomy" id="7109"/>
    <lineage>
        <taxon>Eukaryota</taxon>
        <taxon>Metazoa</taxon>
        <taxon>Ecdysozoa</taxon>
        <taxon>Arthropoda</taxon>
        <taxon>Hexapoda</taxon>
        <taxon>Insecta</taxon>
        <taxon>Pterygota</taxon>
        <taxon>Neoptera</taxon>
        <taxon>Endopterygota</taxon>
        <taxon>Lepidoptera</taxon>
        <taxon>Glossata</taxon>
        <taxon>Ditrysia</taxon>
        <taxon>Noctuoidea</taxon>
        <taxon>Noctuidae</taxon>
        <taxon>Amphipyrinae</taxon>
        <taxon>Spodoptera</taxon>
    </lineage>
</organism>
<dbReference type="Pfam" id="PF00379">
    <property type="entry name" value="Chitin_bind_4"/>
    <property type="match status" value="1"/>
</dbReference>
<evidence type="ECO:0000256" key="1">
    <source>
        <dbReference type="ARBA" id="ARBA00022460"/>
    </source>
</evidence>
<gene>
    <name evidence="4" type="ORF">SPLIT_LOCUS7902</name>
</gene>
<accession>A0A9P0I6T8</accession>
<evidence type="ECO:0000256" key="3">
    <source>
        <dbReference type="PROSITE-ProRule" id="PRU00497"/>
    </source>
</evidence>
<keyword evidence="1 3" id="KW-0193">Cuticle</keyword>
<dbReference type="PROSITE" id="PS51155">
    <property type="entry name" value="CHIT_BIND_RR_2"/>
    <property type="match status" value="1"/>
</dbReference>
<proteinExistence type="predicted"/>
<dbReference type="InterPro" id="IPR031311">
    <property type="entry name" value="CHIT_BIND_RR_consensus"/>
</dbReference>
<protein>
    <recommendedName>
        <fullName evidence="6">Cuticular protein</fullName>
    </recommendedName>
</protein>